<dbReference type="Pfam" id="PF01424">
    <property type="entry name" value="R3H"/>
    <property type="match status" value="1"/>
</dbReference>
<feature type="domain" description="R3H" evidence="3">
    <location>
        <begin position="517"/>
        <end position="581"/>
    </location>
</feature>
<dbReference type="AlphaFoldDB" id="A0AAD9MV41"/>
<dbReference type="InterPro" id="IPR000467">
    <property type="entry name" value="G_patch_dom"/>
</dbReference>
<accession>A0AAD9MV41</accession>
<dbReference type="GO" id="GO:0003676">
    <property type="term" value="F:nucleic acid binding"/>
    <property type="evidence" value="ECO:0007669"/>
    <property type="project" value="UniProtKB-UniRule"/>
</dbReference>
<feature type="domain" description="G-patch" evidence="2">
    <location>
        <begin position="466"/>
        <end position="512"/>
    </location>
</feature>
<dbReference type="PROSITE" id="PS51061">
    <property type="entry name" value="R3H"/>
    <property type="match status" value="1"/>
</dbReference>
<evidence type="ECO:0000259" key="4">
    <source>
        <dbReference type="PROSITE" id="PS51827"/>
    </source>
</evidence>
<feature type="compositionally biased region" description="Polar residues" evidence="1">
    <location>
        <begin position="129"/>
        <end position="142"/>
    </location>
</feature>
<dbReference type="SMART" id="SM00443">
    <property type="entry name" value="G_patch"/>
    <property type="match status" value="1"/>
</dbReference>
<comment type="caution">
    <text evidence="5">The sequence shown here is derived from an EMBL/GenBank/DDBJ whole genome shotgun (WGS) entry which is preliminary data.</text>
</comment>
<evidence type="ECO:0000313" key="5">
    <source>
        <dbReference type="EMBL" id="KAK2144956.1"/>
    </source>
</evidence>
<dbReference type="PROSITE" id="PS51827">
    <property type="entry name" value="XTBD"/>
    <property type="match status" value="1"/>
</dbReference>
<protein>
    <recommendedName>
        <fullName evidence="7">NF-kappa-B-repressing factor</fullName>
    </recommendedName>
</protein>
<feature type="domain" description="XRN2-binding (XTBD)" evidence="4">
    <location>
        <begin position="8"/>
        <end position="99"/>
    </location>
</feature>
<evidence type="ECO:0000313" key="6">
    <source>
        <dbReference type="Proteomes" id="UP001208570"/>
    </source>
</evidence>
<dbReference type="EMBL" id="JAODUP010000716">
    <property type="protein sequence ID" value="KAK2144956.1"/>
    <property type="molecule type" value="Genomic_DNA"/>
</dbReference>
<dbReference type="Gene3D" id="3.30.1370.50">
    <property type="entry name" value="R3H-like domain"/>
    <property type="match status" value="1"/>
</dbReference>
<reference evidence="5" key="1">
    <citation type="journal article" date="2023" name="Mol. Biol. Evol.">
        <title>Third-Generation Sequencing Reveals the Adaptive Role of the Epigenome in Three Deep-Sea Polychaetes.</title>
        <authorList>
            <person name="Perez M."/>
            <person name="Aroh O."/>
            <person name="Sun Y."/>
            <person name="Lan Y."/>
            <person name="Juniper S.K."/>
            <person name="Young C.R."/>
            <person name="Angers B."/>
            <person name="Qian P.Y."/>
        </authorList>
    </citation>
    <scope>NUCLEOTIDE SEQUENCE</scope>
    <source>
        <strain evidence="5">P08H-3</strain>
    </source>
</reference>
<evidence type="ECO:0008006" key="7">
    <source>
        <dbReference type="Google" id="ProtNLM"/>
    </source>
</evidence>
<dbReference type="SUPFAM" id="SSF82708">
    <property type="entry name" value="R3H domain"/>
    <property type="match status" value="1"/>
</dbReference>
<dbReference type="InterPro" id="IPR021859">
    <property type="entry name" value="XTBD"/>
</dbReference>
<evidence type="ECO:0000256" key="1">
    <source>
        <dbReference type="SAM" id="MobiDB-lite"/>
    </source>
</evidence>
<dbReference type="InterPro" id="IPR001374">
    <property type="entry name" value="R3H_dom"/>
</dbReference>
<feature type="region of interest" description="Disordered" evidence="1">
    <location>
        <begin position="157"/>
        <end position="176"/>
    </location>
</feature>
<proteinExistence type="predicted"/>
<dbReference type="PANTHER" id="PTHR48430">
    <property type="entry name" value="PARTNER OF XRN-2 PROTEIN 1"/>
    <property type="match status" value="1"/>
</dbReference>
<dbReference type="Proteomes" id="UP001208570">
    <property type="component" value="Unassembled WGS sequence"/>
</dbReference>
<dbReference type="PANTHER" id="PTHR48430:SF1">
    <property type="entry name" value="PARTNER OF XRN-2 PROTEIN 1"/>
    <property type="match status" value="1"/>
</dbReference>
<feature type="region of interest" description="Disordered" evidence="1">
    <location>
        <begin position="102"/>
        <end position="142"/>
    </location>
</feature>
<dbReference type="InterPro" id="IPR036867">
    <property type="entry name" value="R3H_dom_sf"/>
</dbReference>
<evidence type="ECO:0000259" key="3">
    <source>
        <dbReference type="PROSITE" id="PS51061"/>
    </source>
</evidence>
<gene>
    <name evidence="5" type="ORF">LSH36_716g01013</name>
</gene>
<feature type="compositionally biased region" description="Polar residues" evidence="1">
    <location>
        <begin position="102"/>
        <end position="111"/>
    </location>
</feature>
<dbReference type="Pfam" id="PF01585">
    <property type="entry name" value="G-patch"/>
    <property type="match status" value="1"/>
</dbReference>
<dbReference type="PROSITE" id="PS50174">
    <property type="entry name" value="G_PATCH"/>
    <property type="match status" value="1"/>
</dbReference>
<organism evidence="5 6">
    <name type="scientific">Paralvinella palmiformis</name>
    <dbReference type="NCBI Taxonomy" id="53620"/>
    <lineage>
        <taxon>Eukaryota</taxon>
        <taxon>Metazoa</taxon>
        <taxon>Spiralia</taxon>
        <taxon>Lophotrochozoa</taxon>
        <taxon>Annelida</taxon>
        <taxon>Polychaeta</taxon>
        <taxon>Sedentaria</taxon>
        <taxon>Canalipalpata</taxon>
        <taxon>Terebellida</taxon>
        <taxon>Terebelliformia</taxon>
        <taxon>Alvinellidae</taxon>
        <taxon>Paralvinella</taxon>
    </lineage>
</organism>
<name>A0AAD9MV41_9ANNE</name>
<evidence type="ECO:0000259" key="2">
    <source>
        <dbReference type="PROSITE" id="PS50174"/>
    </source>
</evidence>
<keyword evidence="6" id="KW-1185">Reference proteome</keyword>
<dbReference type="Pfam" id="PF11952">
    <property type="entry name" value="XTBD"/>
    <property type="match status" value="1"/>
</dbReference>
<sequence>MEDRTVDIDQFRNRHESSTEWRLRRKFLLAHRDKFAVDRLLCLASCYINVECYGNRYPDPVMRQLKELKMDIPYDDSQTYDKLGETKLSYYKRNEVKFVKSTEQSGSSTSIAEVPSGSLKSDPSPKSLDVSQTPPADSPFVTCSDSGDVVYNTATSDLQNRISPHQDPSTSSSKTKAQFREEMQQYKTNVQQHQETEQLEKFYTLSNHIRAIYSKSKNAVEVLHMAADKSRMFVSPTITMDISGNYVCQLEVDCINVSLGRAQNKKGAKQEAFQRAIELLWKRHLKMNDDNPQKILLESSDRPFCTSVDKALDHCVLQSECQAKDTELESSNVCHRDQIRKLEAAPPSVDLSDFLVVEHQGSQNAVSVLHNSATINKRRLQVDFLDHGLKTRCQLCLDGHLIADELADGEAEAKAKAFEKGLQFLKTLCWTIETKPDGENADEAQVTREQLLGSIRYDVENAHVSNSNIGKKLMEKMGWKGGGLGKEGNEGIAEPIVAGNVISRAGLGLQAEQGISHQFLPSVKQMIQDYCLSDSEKDLVFSPLFSKEERAIIHKEAQKMNLKSHSHGQAGERYLVLSRKRTVAQLFSHIQKSGGETSKYVLVPPTVQNT</sequence>